<keyword evidence="4" id="KW-0325">Glycoprotein</keyword>
<gene>
    <name evidence="11" type="ORF">RRG08_017981</name>
</gene>
<evidence type="ECO:0000256" key="3">
    <source>
        <dbReference type="ARBA" id="ARBA00023157"/>
    </source>
</evidence>
<dbReference type="PANTHER" id="PTHR23345">
    <property type="entry name" value="VITELLOGENIN-RELATED"/>
    <property type="match status" value="1"/>
</dbReference>
<feature type="compositionally biased region" description="Polar residues" evidence="6">
    <location>
        <begin position="4182"/>
        <end position="4197"/>
    </location>
</feature>
<dbReference type="PANTHER" id="PTHR23345:SF15">
    <property type="entry name" value="VITELLOGENIN 1-RELATED"/>
    <property type="match status" value="1"/>
</dbReference>
<keyword evidence="3" id="KW-1015">Disulfide bond</keyword>
<feature type="signal peptide" evidence="7">
    <location>
        <begin position="1"/>
        <end position="18"/>
    </location>
</feature>
<evidence type="ECO:0000256" key="5">
    <source>
        <dbReference type="PROSITE-ProRule" id="PRU00557"/>
    </source>
</evidence>
<dbReference type="CDD" id="cd20556">
    <property type="entry name" value="CYCLIN_CABLES"/>
    <property type="match status" value="1"/>
</dbReference>
<dbReference type="Pfam" id="PF00134">
    <property type="entry name" value="Cyclin_N"/>
    <property type="match status" value="1"/>
</dbReference>
<evidence type="ECO:0000256" key="2">
    <source>
        <dbReference type="ARBA" id="ARBA00022761"/>
    </source>
</evidence>
<dbReference type="GO" id="GO:0005319">
    <property type="term" value="F:lipid transporter activity"/>
    <property type="evidence" value="ECO:0007669"/>
    <property type="project" value="InterPro"/>
</dbReference>
<dbReference type="Proteomes" id="UP001283361">
    <property type="component" value="Unassembled WGS sequence"/>
</dbReference>
<feature type="compositionally biased region" description="Low complexity" evidence="6">
    <location>
        <begin position="4240"/>
        <end position="4250"/>
    </location>
</feature>
<feature type="compositionally biased region" description="Basic and acidic residues" evidence="6">
    <location>
        <begin position="4169"/>
        <end position="4180"/>
    </location>
</feature>
<dbReference type="InterPro" id="IPR015819">
    <property type="entry name" value="Lipid_transp_b-sht_shell"/>
</dbReference>
<evidence type="ECO:0008006" key="13">
    <source>
        <dbReference type="Google" id="ProtNLM"/>
    </source>
</evidence>
<comment type="caution">
    <text evidence="11">The sequence shown here is derived from an EMBL/GenBank/DDBJ whole genome shotgun (WGS) entry which is preliminary data.</text>
</comment>
<dbReference type="Pfam" id="PF01347">
    <property type="entry name" value="Vitellogenin_N"/>
    <property type="match status" value="1"/>
</dbReference>
<dbReference type="PROSITE" id="PS51233">
    <property type="entry name" value="VWFD"/>
    <property type="match status" value="1"/>
</dbReference>
<dbReference type="SUPFAM" id="SSF48431">
    <property type="entry name" value="Lipovitellin-phosvitin complex, superhelical domain"/>
    <property type="match status" value="1"/>
</dbReference>
<feature type="region of interest" description="Disordered" evidence="6">
    <location>
        <begin position="4450"/>
        <end position="4469"/>
    </location>
</feature>
<dbReference type="InterPro" id="IPR011030">
    <property type="entry name" value="Lipovitellin_superhlx_dom"/>
</dbReference>
<feature type="compositionally biased region" description="Basic residues" evidence="6">
    <location>
        <begin position="4451"/>
        <end position="4465"/>
    </location>
</feature>
<keyword evidence="2" id="KW-0758">Storage protein</keyword>
<feature type="compositionally biased region" description="Polar residues" evidence="6">
    <location>
        <begin position="4211"/>
        <end position="4226"/>
    </location>
</feature>
<evidence type="ECO:0000256" key="6">
    <source>
        <dbReference type="SAM" id="MobiDB-lite"/>
    </source>
</evidence>
<dbReference type="EMBL" id="JAWDGP010004170">
    <property type="protein sequence ID" value="KAK3767107.1"/>
    <property type="molecule type" value="Genomic_DNA"/>
</dbReference>
<feature type="domain" description="Vitellogenin" evidence="9">
    <location>
        <begin position="48"/>
        <end position="668"/>
    </location>
</feature>
<evidence type="ECO:0000256" key="1">
    <source>
        <dbReference type="ARBA" id="ARBA00022729"/>
    </source>
</evidence>
<comment type="caution">
    <text evidence="5">Lacks conserved residue(s) required for the propagation of feature annotation.</text>
</comment>
<keyword evidence="12" id="KW-1185">Reference proteome</keyword>
<dbReference type="GO" id="GO:0045735">
    <property type="term" value="F:nutrient reservoir activity"/>
    <property type="evidence" value="ECO:0007669"/>
    <property type="project" value="UniProtKB-KW"/>
</dbReference>
<dbReference type="Pfam" id="PF09172">
    <property type="entry name" value="Vit_open_b-sht"/>
    <property type="match status" value="1"/>
</dbReference>
<dbReference type="InterPro" id="IPR015817">
    <property type="entry name" value="Vitellinogen_open_b-sht_sub1"/>
</dbReference>
<evidence type="ECO:0000313" key="12">
    <source>
        <dbReference type="Proteomes" id="UP001283361"/>
    </source>
</evidence>
<accession>A0AAE0ZCZ8</accession>
<feature type="region of interest" description="Disordered" evidence="6">
    <location>
        <begin position="4211"/>
        <end position="4281"/>
    </location>
</feature>
<evidence type="ECO:0000256" key="7">
    <source>
        <dbReference type="SAM" id="SignalP"/>
    </source>
</evidence>
<evidence type="ECO:0000259" key="8">
    <source>
        <dbReference type="PROSITE" id="PS50042"/>
    </source>
</evidence>
<dbReference type="Gene3D" id="2.20.80.10">
    <property type="entry name" value="Lipovitellin-phosvitin complex, chain A, domain 4"/>
    <property type="match status" value="1"/>
</dbReference>
<evidence type="ECO:0000313" key="11">
    <source>
        <dbReference type="EMBL" id="KAK3767107.1"/>
    </source>
</evidence>
<dbReference type="InterPro" id="IPR001747">
    <property type="entry name" value="Vitellogenin_N"/>
</dbReference>
<evidence type="ECO:0000259" key="10">
    <source>
        <dbReference type="PROSITE" id="PS51233"/>
    </source>
</evidence>
<dbReference type="Gene3D" id="1.10.472.10">
    <property type="entry name" value="Cyclin-like"/>
    <property type="match status" value="1"/>
</dbReference>
<feature type="domain" description="Cyclic nucleotide-binding" evidence="8">
    <location>
        <begin position="1729"/>
        <end position="1794"/>
    </location>
</feature>
<dbReference type="InterPro" id="IPR050733">
    <property type="entry name" value="Vitellogenin/Apolipophorin"/>
</dbReference>
<organism evidence="11 12">
    <name type="scientific">Elysia crispata</name>
    <name type="common">lettuce slug</name>
    <dbReference type="NCBI Taxonomy" id="231223"/>
    <lineage>
        <taxon>Eukaryota</taxon>
        <taxon>Metazoa</taxon>
        <taxon>Spiralia</taxon>
        <taxon>Lophotrochozoa</taxon>
        <taxon>Mollusca</taxon>
        <taxon>Gastropoda</taxon>
        <taxon>Heterobranchia</taxon>
        <taxon>Euthyneura</taxon>
        <taxon>Panpulmonata</taxon>
        <taxon>Sacoglossa</taxon>
        <taxon>Placobranchoidea</taxon>
        <taxon>Plakobranchidae</taxon>
        <taxon>Elysia</taxon>
    </lineage>
</organism>
<name>A0AAE0ZCZ8_9GAST</name>
<feature type="domain" description="VWFD" evidence="10">
    <location>
        <begin position="3600"/>
        <end position="3779"/>
    </location>
</feature>
<dbReference type="SMART" id="SM01169">
    <property type="entry name" value="DUF1943"/>
    <property type="match status" value="1"/>
</dbReference>
<dbReference type="InterPro" id="IPR015255">
    <property type="entry name" value="Vitellinogen_open_b-sht"/>
</dbReference>
<dbReference type="InterPro" id="IPR001846">
    <property type="entry name" value="VWF_type-D"/>
</dbReference>
<dbReference type="InterPro" id="IPR015816">
    <property type="entry name" value="Vitellinogen_b-sht_N"/>
</dbReference>
<evidence type="ECO:0000256" key="4">
    <source>
        <dbReference type="ARBA" id="ARBA00023180"/>
    </source>
</evidence>
<dbReference type="Pfam" id="PF00094">
    <property type="entry name" value="VWD"/>
    <property type="match status" value="1"/>
</dbReference>
<dbReference type="PROSITE" id="PS50042">
    <property type="entry name" value="CNMP_BINDING_3"/>
    <property type="match status" value="1"/>
</dbReference>
<reference evidence="11" key="1">
    <citation type="journal article" date="2023" name="G3 (Bethesda)">
        <title>A reference genome for the long-term kleptoplast-retaining sea slug Elysia crispata morphotype clarki.</title>
        <authorList>
            <person name="Eastman K.E."/>
            <person name="Pendleton A.L."/>
            <person name="Shaikh M.A."/>
            <person name="Suttiyut T."/>
            <person name="Ogas R."/>
            <person name="Tomko P."/>
            <person name="Gavelis G."/>
            <person name="Widhalm J.R."/>
            <person name="Wisecaver J.H."/>
        </authorList>
    </citation>
    <scope>NUCLEOTIDE SEQUENCE</scope>
    <source>
        <strain evidence="11">ECLA1</strain>
    </source>
</reference>
<sequence length="4656" mass="528012">MVAAAIFILFAVVPACFSNPLDFDRQSDARRFRDQCSDHCTASSNFQYEPDRTYEYTYEVLTTTSMHGASGDLAQISVTSGVKIHVISKCEMVLTLSDVEIKRSDPDSPRLTAVDDWTFKMALERNALRFSFQDGLVDDVCPSDQEVPRSLNFKRGVLSAFQNSMTQHRQKESMREIDVSGACPTEYSIHQRGWKATQFTKVKDLLGCSDRHRFTTALQATPFRAPDTIQSLPLLKGDHKCTQTVSKKGHVTSTHCMESLVFRPFSRKEAGARTHTSQILNHLNSRPGARVRTDDVNRRTTLVFEHDMDPTGDDQTLYETREKLAELCRITVEDIPSEVPSLFTDMVYLMRRLTGAEFMSIAESVHRGNMCDNNKERAKKFFYDAIPMVGTSASVQVMVELLLSGDVKDMQAQLWLKSLHFLPEPTEDMVVHAKRLVLSDELRMTSLLPVTTLVSHYCKRSSDCPNNDNVKLVTGAIQNILVGDCQSFEKDQVLMALRSVGNLGFADHLVRSLEKCAKKEDLPIHMRVTALHAYRGVSCAITRRTPMGIFLDKAEDSEIRIAAYLAVMGCPYETVLAKVKQQLEREEVNQVGSFVWTHLTNLQETSILHKQAVRNILDDEQLQKAFDLDKRKFSRNYELSYFSDDFGLGGSAESNLIWSEKSFVPRSVMLNITVDILGHTVNLLEVGGRVQGVEGLLQEVIGSSKFFKGGEPASGNSRKASRCGKQQKMKQMQQKFGVDGDEMTASVYLRLFGNEFGYRHFTQNDLTGVKEELQVDDLLKTLAKGRELSWTQSALFLDSTMHVPTLAGMPLALSVNGTTTMDLRAEGKLDLQKISLKRMVAKLNIRPSAAVHFSGRMSLGLGSTQVGLKMITSLHTNTAVSSSIDLSNGQVLVVEMDTPKRNMDILNVKSEFFIQHDKEDRALEMNKGMRIRRQSCSSEHMLRVLGYQACTEASFVRTTEENSPYYPFIGPTTLSLTVHNKDAPRGFKFIGKLIKNEMIALGLLSVDTPGSTMDRALKVGFSVDMDAVSAEVELNSPWTDILAKGTIISEDKFLKCTGIVRYDGREHSVLMTMQEEKKKDVTVVTWLIEMAKPENSELIPGGTTKFSMNTTLEISKSETSARTIINTGLNKIGLKPNVVDLKFNYVNSKKEKSLSGSATIDDQGSYSGTVKMLHTLNKRSKQIKLQPTVLISAPKWRIFLFSGQVDFKANKLLKTDLSITMEKILKKSIKLDTKLTKVTKKGDERYRGSLKIYSQFANLKLTGSSTNKKNKRISSKLKVDYVIPLIRNKRERKNKLMFFSKFHDRSTQTMTRFDLSLNCDNKLHPDLSFNSKADLTHKNGLTKANAIINHGPNSKDFKDKTNQIRTEFSVSHTLKKNDVLIDYDALFMYPLKDMEYQVKGKHEHHLKDKPRFETYVTTIYEKGKAVELRVLGENLSKHGKMDMQGSVDISLPSFVSEGRQIPSRRITVSTALKQNKKKEYVHTVNLQLSNSKKHSMVSRLRMPTSQKPTEFEFNSKLDLALREPTSLAIKVANGANDGVISSVYQAGIKSYSAEFASTFQDIMYQTFSWDIIWPERHVKGSLEGGRKGEREESLRLVSYWDADRDMSQKIESQIYHVFQGEPEFNSELLLTLSTPFEGHRNYGFETVSKMTNKQFKDEMKIIWRELDNELSYSFNMLLPASAKRMEMQAQIITPIDQLRLGSLDIAHKWDESNHLSITIDAGYNDDNIKTVLLASKSGNSIRNIVSGSLAVTSTVPQISDILLKLEHEDDGHTFGSHAVYRHNGRPYRATMNATYIRVEYQMTTNAKVLIELPSERPITITWVHSNTLIYLNSTLEFQWRPEYNAKLIVGAKGSKAENDYAVDIKVISPGGRRPNEFDLQLRQNMMMDYSGSAYWNLNSVPDMESKITYSFSNKAFEVSFTGEGRQSKIETHYERYPFTALVRTSWRPETGGPDHVIRFDASVNTENYFSANAKLVTPWEVAKNIDVQGSLKQKTTTKWELDSLVSLGVRRHITANINVDTNGSSLKGKIKTPFEQMTKLEFDWKHKQDEQKYKNEAHIEMKPLFKKITVEHTTAVEGSNIDSRLFLDIPDTDIKSLEITFDNTGLRRGHNTNLKIKYQMNQEIDLSVKTRYNSNRFPDKSKLHIDLSTPFSEFPSMTFKTELEKKKGGKWTGLLDLKTRLEEMENLALSFEHFQDVTASITDVEITSSVFETVTAGAHFDWGSKTRANVTFLAPSVGRTSVGFVKKSESWVDFQNKIFAEFDEKKLDLEVGLKHQEDETRGWLVYSLPSSRHSSVKANIHRLGSDFSDMDVGGYLQLGKYNKPYNVSIQYAYKDKEKYTLGTTFETPMTKHLSYLCEVDMSQPQTYSGTFYTKFGRRFLLDLKASQKMGDSGLDQSADAMYRLEDKSMRLGSSLSSQWSENLHTATFVSYKDDDKVTLDYSREFGKVGRKYKEKIEVGMNSPFEGFSDVGIHATLDSHKDGTKHGGKVKLEYMDNKEAELKFDLDTPNKHTAGLSAVLSIPVKGYQRNTLTYSHVIGKKSVKADAELVTGKGQRLSGDLDLTRTTLKFTLDGPLENFESMGVNANLIPAKKKITGDAWYQHSHMLNPVSLNYDITLEGKPVTLNFELTSAVGKVTNLHVQHDGSQLRYFNNIIDLKSEEKQLNNVHIETFWQLRSPTDIELRSEMTSNHPDYNRVELKFNKRKRFDEQISELELEWPPAKKIYISNGFTFDERKKNPSATITFKMNTPWNELNDIDLKFSHKRTEKSFKDNVMLRYNEKDLLDVDFVLSSPNNRHRAVLTFQKPQPMTFSAEGEAEKGLFDGKLNLDWNKDSPVGRVEIVSSFSDKSSHEDLDKEFKFKVNHPVRILGVDFLWKASQDEFRSAGLYTWDEARGNTFSYDLGWANRTTRYSRMLEGHCKVGIPQRSVKYQGSYSDTGRSVTTTSAFNWDADQDETKKVTMTTTVEQSDNLKRIDLNINIPYINKQVNLGASTQGGFGRNLLDTRAEISYSSDPRKTITVTSFVSNSIPESSGDGYNYTLDIGFKHPVSGIDLALVSHMANANMVTSAGSDFSFINVNGGRQNVNFFTKMDYRNRRFETMVSSPVKSLGVQAQATTAHHGRTLVSAVAFEDGKEALKLGMVIDPKRRHLDMELNYDQDDPNKLLSVSGGFVNDSALTLDVTTQASRSSPAQTETLIAVRLNSSQLLHTRIQWRPNVDAEIKEFLATRLTEFSYKTKDFLKKAVEIIGQEVKGKFMLVSDELETELSPVFSLMEQEMGSLYSQLNTLSVKFRRFHQQNHMYIKDMGDQIATAFQELNEQILRIVWSYRYYYNQVNQALKEWLEHLNSFPVAQAYQSFVNDASYMLKEVESALEELLSIVVAEVGRLADEYYKDYRKLSRKIDRKLDGYARSVHELPLYRRMVEQRALFGEEVPAWVQWYDTVYLKSQELLQEQFHDFMARDEFKHMYAVASEVLGQIKHYNKENTLGTAMQRVSEMTKNILLMELAKLKKTIMDFRKSRVIMYDPERGELQVEMYLPIPLKSLYEAPELKPERYVAHAHRLFKTQVDKVTKMLPSSNSSIWDFYYDHVPSTNPSDWVPPYEASAYLIGSQHIITFDKHEYDFLSKCSHVLTRDSLKDQFSVVVNYNRRPKRDGVKSICFTIEDHHVEVSEDYRLMVNSQEAEMPYTSDKVKVVRDGDFIRVQYIHGLEVLCNPKLDLYKVTVSGWYHGRLAGLLGHYDNELHNDLNLPERSSDFEVNKKKCRSSNMASKPQPETDKDGVCLRLFSSSNAKFRPCFNQVDPSGFRQLCETYLGQMSVEEAARLASEQYRFVCQGQGVFVSALEEFATCGMVSENFQVKGNDANFQSADVVFVMEDVECNEWARSSLSSIVTHMNKVLMRRGFTENRFGLEGYGGVDVDDVSVRTIDGQHFGGAKLFLKALETLRFSENVGAGDLARALREAAQYPFRAGVAKVLVIAPCSKCEVSLLDSTLISHLAAYGFQVHILQEKEYSTEGFTVFGTNKDRFFPSEASDFDGVLRKQRVIQQRDGQMVDFCQDVAHQTGGAVFDTTHVQSKGATQRHFVKAFSSHVALTINVPECQQCRCDANTGRTQCTLCSASTPYFNTIPSLPEAVGALYDASHHVKNYLSSTVESATNSLPDNYLLLVSVSKGFDNENERPKHENVKPLSNSTAESYTNSCEQNEQLDLDKRKHLVDTNTVNQDLPKTQSSSPKKEGDGFKRLSASSQNQNTTSSTLRSPKIVRQERFQDQTHSGKRWRASSYSSGDKPAINESKAFLISATSSERSRRSSSLSAESLESSNCDLLVGSNDLKPFQTLKNKRVYITCRGQAPLAICSTLSSNSQAGLRSEEESRIRHLSGHSGSRSHSSQEGLLFLGLMHGARQEEEVSYSRFLVASNGRSLKRVISDHKDQFASSGHEGVRSMQHEASAPAQHLFPWHHSHPHGHGHGSHSHAPLETVQEDSSDIYHPNKLDDPELQSGSYRTELTFKSYLTSVIDYVKPSMLKIELNEKFRERFPNIQLSLSKLRSLKRELHRIAHIKCSVDLWSVAQAYVFFEKIILKQLVTKQNRKLCAGACLLLSCKLNDVKGPILSKLIEQAIDDLRVSRKELLQYEIECLVAIEFYLHIPDSEIYPHYQRLLYRC</sequence>
<dbReference type="Gene3D" id="2.30.230.10">
    <property type="entry name" value="Lipovitellin, beta-sheet shell regions, chain A"/>
    <property type="match status" value="1"/>
</dbReference>
<dbReference type="SUPFAM" id="SSF56968">
    <property type="entry name" value="Lipovitellin-phosvitin complex, beta-sheet shell regions"/>
    <property type="match status" value="2"/>
</dbReference>
<dbReference type="InterPro" id="IPR006671">
    <property type="entry name" value="Cyclin_N"/>
</dbReference>
<keyword evidence="1 7" id="KW-0732">Signal</keyword>
<dbReference type="SMART" id="SM00216">
    <property type="entry name" value="VWD"/>
    <property type="match status" value="1"/>
</dbReference>
<evidence type="ECO:0000259" key="9">
    <source>
        <dbReference type="PROSITE" id="PS51211"/>
    </source>
</evidence>
<dbReference type="Gene3D" id="2.20.50.20">
    <property type="entry name" value="Lipovitellin. Chain A, domain 3"/>
    <property type="match status" value="1"/>
</dbReference>
<dbReference type="SUPFAM" id="SSF47954">
    <property type="entry name" value="Cyclin-like"/>
    <property type="match status" value="1"/>
</dbReference>
<dbReference type="SMART" id="SM00638">
    <property type="entry name" value="LPD_N"/>
    <property type="match status" value="1"/>
</dbReference>
<protein>
    <recommendedName>
        <fullName evidence="13">Vitellogenin</fullName>
    </recommendedName>
</protein>
<dbReference type="InterPro" id="IPR036915">
    <property type="entry name" value="Cyclin-like_sf"/>
</dbReference>
<feature type="chain" id="PRO_5042280592" description="Vitellogenin" evidence="7">
    <location>
        <begin position="19"/>
        <end position="4656"/>
    </location>
</feature>
<dbReference type="InterPro" id="IPR000595">
    <property type="entry name" value="cNMP-bd_dom"/>
</dbReference>
<feature type="region of interest" description="Disordered" evidence="6">
    <location>
        <begin position="4169"/>
        <end position="4197"/>
    </location>
</feature>
<proteinExistence type="predicted"/>
<dbReference type="PROSITE" id="PS51211">
    <property type="entry name" value="VITELLOGENIN"/>
    <property type="match status" value="1"/>
</dbReference>
<dbReference type="Gene3D" id="1.25.10.20">
    <property type="entry name" value="Vitellinogen, superhelical"/>
    <property type="match status" value="1"/>
</dbReference>